<dbReference type="SMART" id="SM00342">
    <property type="entry name" value="HTH_ARAC"/>
    <property type="match status" value="1"/>
</dbReference>
<evidence type="ECO:0000313" key="6">
    <source>
        <dbReference type="Proteomes" id="UP001428290"/>
    </source>
</evidence>
<dbReference type="InterPro" id="IPR018062">
    <property type="entry name" value="HTH_AraC-typ_CS"/>
</dbReference>
<name>A0ABP9X550_9CHLR</name>
<dbReference type="RefSeq" id="WP_345724126.1">
    <property type="nucleotide sequence ID" value="NZ_BAABRU010000019.1"/>
</dbReference>
<organism evidence="5 6">
    <name type="scientific">Herpetosiphon gulosus</name>
    <dbReference type="NCBI Taxonomy" id="1973496"/>
    <lineage>
        <taxon>Bacteria</taxon>
        <taxon>Bacillati</taxon>
        <taxon>Chloroflexota</taxon>
        <taxon>Chloroflexia</taxon>
        <taxon>Herpetosiphonales</taxon>
        <taxon>Herpetosiphonaceae</taxon>
        <taxon>Herpetosiphon</taxon>
    </lineage>
</organism>
<keyword evidence="6" id="KW-1185">Reference proteome</keyword>
<keyword evidence="1" id="KW-0805">Transcription regulation</keyword>
<keyword evidence="2" id="KW-0238">DNA-binding</keyword>
<evidence type="ECO:0000313" key="5">
    <source>
        <dbReference type="EMBL" id="GAA5530527.1"/>
    </source>
</evidence>
<keyword evidence="3" id="KW-0804">Transcription</keyword>
<accession>A0ABP9X550</accession>
<dbReference type="EMBL" id="BAABRU010000019">
    <property type="protein sequence ID" value="GAA5530527.1"/>
    <property type="molecule type" value="Genomic_DNA"/>
</dbReference>
<sequence length="292" mass="32480">MSLESGLINELKGNLADQRGTLSSIRQPSSPEQWHDHDQTTHYSEAVERVIGVMRGQSHELLRLEQLADIANLSPFHFNRIFRQTVGLPPGKFLSTLRLDRAKRLLLTTDLSITAICFEAGYSSLGTFTTQFTQVVGVSPRRLRLLKATFETPRLDRLHHQYVHESKPDQQALSVQGSIIAPESFSGSIFIGLYPIAAPLGQPVSCVFLNALGDFQLKAEKPGRYHLFAGAIPWSNDPLAYLLPCEQTAWFGRTASVIMLRSDKFTSCGVISLRRRRPTDPPLLTVPSALTT</sequence>
<dbReference type="InterPro" id="IPR009057">
    <property type="entry name" value="Homeodomain-like_sf"/>
</dbReference>
<dbReference type="InterPro" id="IPR018060">
    <property type="entry name" value="HTH_AraC"/>
</dbReference>
<dbReference type="PROSITE" id="PS01124">
    <property type="entry name" value="HTH_ARAC_FAMILY_2"/>
    <property type="match status" value="1"/>
</dbReference>
<dbReference type="PROSITE" id="PS00041">
    <property type="entry name" value="HTH_ARAC_FAMILY_1"/>
    <property type="match status" value="1"/>
</dbReference>
<evidence type="ECO:0000256" key="3">
    <source>
        <dbReference type="ARBA" id="ARBA00023163"/>
    </source>
</evidence>
<gene>
    <name evidence="5" type="primary">rhaS_7</name>
    <name evidence="5" type="ORF">Hgul01_04346</name>
</gene>
<dbReference type="PANTHER" id="PTHR43280:SF2">
    <property type="entry name" value="HTH-TYPE TRANSCRIPTIONAL REGULATOR EXSA"/>
    <property type="match status" value="1"/>
</dbReference>
<dbReference type="Gene3D" id="1.10.10.60">
    <property type="entry name" value="Homeodomain-like"/>
    <property type="match status" value="2"/>
</dbReference>
<evidence type="ECO:0000259" key="4">
    <source>
        <dbReference type="PROSITE" id="PS01124"/>
    </source>
</evidence>
<dbReference type="PANTHER" id="PTHR43280">
    <property type="entry name" value="ARAC-FAMILY TRANSCRIPTIONAL REGULATOR"/>
    <property type="match status" value="1"/>
</dbReference>
<comment type="caution">
    <text evidence="5">The sequence shown here is derived from an EMBL/GenBank/DDBJ whole genome shotgun (WGS) entry which is preliminary data.</text>
</comment>
<proteinExistence type="predicted"/>
<dbReference type="SUPFAM" id="SSF46689">
    <property type="entry name" value="Homeodomain-like"/>
    <property type="match status" value="2"/>
</dbReference>
<dbReference type="Pfam" id="PF12833">
    <property type="entry name" value="HTH_18"/>
    <property type="match status" value="1"/>
</dbReference>
<evidence type="ECO:0000256" key="1">
    <source>
        <dbReference type="ARBA" id="ARBA00023015"/>
    </source>
</evidence>
<protein>
    <submittedName>
        <fullName evidence="5">HTH-type transcriptional activator RhaS</fullName>
    </submittedName>
</protein>
<evidence type="ECO:0000256" key="2">
    <source>
        <dbReference type="ARBA" id="ARBA00023125"/>
    </source>
</evidence>
<reference evidence="5 6" key="1">
    <citation type="submission" date="2024-02" db="EMBL/GenBank/DDBJ databases">
        <title>Herpetosiphon gulosus NBRC 112829.</title>
        <authorList>
            <person name="Ichikawa N."/>
            <person name="Katano-Makiyama Y."/>
            <person name="Hidaka K."/>
        </authorList>
    </citation>
    <scope>NUCLEOTIDE SEQUENCE [LARGE SCALE GENOMIC DNA]</scope>
    <source>
        <strain evidence="5 6">NBRC 112829</strain>
    </source>
</reference>
<feature type="domain" description="HTH araC/xylS-type" evidence="4">
    <location>
        <begin position="48"/>
        <end position="146"/>
    </location>
</feature>
<dbReference type="Proteomes" id="UP001428290">
    <property type="component" value="Unassembled WGS sequence"/>
</dbReference>